<evidence type="ECO:0000313" key="2">
    <source>
        <dbReference type="EMBL" id="AHE52160.1"/>
    </source>
</evidence>
<organism evidence="2 3">
    <name type="scientific">Sphingomonas sanxanigenens DSM 19645 = NX02</name>
    <dbReference type="NCBI Taxonomy" id="1123269"/>
    <lineage>
        <taxon>Bacteria</taxon>
        <taxon>Pseudomonadati</taxon>
        <taxon>Pseudomonadota</taxon>
        <taxon>Alphaproteobacteria</taxon>
        <taxon>Sphingomonadales</taxon>
        <taxon>Sphingomonadaceae</taxon>
        <taxon>Sphingomonas</taxon>
    </lineage>
</organism>
<evidence type="ECO:0008006" key="4">
    <source>
        <dbReference type="Google" id="ProtNLM"/>
    </source>
</evidence>
<dbReference type="InterPro" id="IPR021109">
    <property type="entry name" value="Peptidase_aspartic_dom_sf"/>
</dbReference>
<sequence>MSYRSQPEVKVPITTNPEWQQMALYAGGAALLLILLFKLPYVGRLLRSLFSFALFALCLLLLFQQAPFDPNLARLTARLGLDSQDVVGGGVRIRMSRDGHFWAQVSINGLERRMLVDSGATITALSQPTAELASVPHGVGLLPVILRTANGAVQAETGTVDRLSLGSIEARNLKVVISPALGNADVLGMKFLSQLASWRVENRVLVLVPKKPVETAFHKRG</sequence>
<keyword evidence="1" id="KW-0472">Membrane</keyword>
<protein>
    <recommendedName>
        <fullName evidence="4">Peptidase A2 domain-containing protein</fullName>
    </recommendedName>
</protein>
<dbReference type="STRING" id="1123269.NX02_01995"/>
<name>W0A912_9SPHN</name>
<dbReference type="PROSITE" id="PS00141">
    <property type="entry name" value="ASP_PROTEASE"/>
    <property type="match status" value="1"/>
</dbReference>
<keyword evidence="1" id="KW-1133">Transmembrane helix</keyword>
<feature type="transmembrane region" description="Helical" evidence="1">
    <location>
        <begin position="49"/>
        <end position="68"/>
    </location>
</feature>
<dbReference type="Pfam" id="PF13975">
    <property type="entry name" value="gag-asp_proteas"/>
    <property type="match status" value="1"/>
</dbReference>
<keyword evidence="3" id="KW-1185">Reference proteome</keyword>
<reference evidence="2 3" key="1">
    <citation type="submission" date="2013-07" db="EMBL/GenBank/DDBJ databases">
        <title>Completed genome of Sphingomonas sanxanigenens NX02.</title>
        <authorList>
            <person name="Ma T."/>
            <person name="Huang H."/>
            <person name="Wu M."/>
            <person name="Li X."/>
            <person name="Li G."/>
        </authorList>
    </citation>
    <scope>NUCLEOTIDE SEQUENCE [LARGE SCALE GENOMIC DNA]</scope>
    <source>
        <strain evidence="2 3">NX02</strain>
    </source>
</reference>
<dbReference type="KEGG" id="ssan:NX02_01995"/>
<dbReference type="NCBIfam" id="TIGR02281">
    <property type="entry name" value="clan_AA_DTGA"/>
    <property type="match status" value="1"/>
</dbReference>
<proteinExistence type="predicted"/>
<dbReference type="PATRIC" id="fig|1123269.5.peg.396"/>
<dbReference type="InterPro" id="IPR034122">
    <property type="entry name" value="Retropepsin-like_bacterial"/>
</dbReference>
<keyword evidence="1" id="KW-0812">Transmembrane</keyword>
<dbReference type="InterPro" id="IPR001969">
    <property type="entry name" value="Aspartic_peptidase_AS"/>
</dbReference>
<dbReference type="GO" id="GO:0006508">
    <property type="term" value="P:proteolysis"/>
    <property type="evidence" value="ECO:0007669"/>
    <property type="project" value="InterPro"/>
</dbReference>
<dbReference type="CDD" id="cd05483">
    <property type="entry name" value="retropepsin_like_bacteria"/>
    <property type="match status" value="1"/>
</dbReference>
<dbReference type="EMBL" id="CP006644">
    <property type="protein sequence ID" value="AHE52160.1"/>
    <property type="molecule type" value="Genomic_DNA"/>
</dbReference>
<feature type="transmembrane region" description="Helical" evidence="1">
    <location>
        <begin position="20"/>
        <end position="37"/>
    </location>
</feature>
<dbReference type="AlphaFoldDB" id="W0A912"/>
<dbReference type="HOGENOM" id="CLU_099411_2_0_5"/>
<dbReference type="eggNOG" id="COG3577">
    <property type="taxonomic scope" value="Bacteria"/>
</dbReference>
<dbReference type="Proteomes" id="UP000018851">
    <property type="component" value="Chromosome"/>
</dbReference>
<dbReference type="Gene3D" id="2.40.70.10">
    <property type="entry name" value="Acid Proteases"/>
    <property type="match status" value="1"/>
</dbReference>
<dbReference type="InterPro" id="IPR011969">
    <property type="entry name" value="Clan_AA_Asp_peptidase_C"/>
</dbReference>
<evidence type="ECO:0000256" key="1">
    <source>
        <dbReference type="SAM" id="Phobius"/>
    </source>
</evidence>
<dbReference type="GO" id="GO:0004190">
    <property type="term" value="F:aspartic-type endopeptidase activity"/>
    <property type="evidence" value="ECO:0007669"/>
    <property type="project" value="InterPro"/>
</dbReference>
<accession>W0A912</accession>
<evidence type="ECO:0000313" key="3">
    <source>
        <dbReference type="Proteomes" id="UP000018851"/>
    </source>
</evidence>
<gene>
    <name evidence="2" type="ORF">NX02_01995</name>
</gene>
<dbReference type="SUPFAM" id="SSF50630">
    <property type="entry name" value="Acid proteases"/>
    <property type="match status" value="1"/>
</dbReference>